<feature type="domain" description="Type 9 secretion system plug protein N-terminal" evidence="2">
    <location>
        <begin position="31"/>
        <end position="155"/>
    </location>
</feature>
<accession>A0A7K1SXG5</accession>
<keyword evidence="1" id="KW-0732">Signal</keyword>
<gene>
    <name evidence="3" type="ORF">GO621_10310</name>
</gene>
<dbReference type="SUPFAM" id="SSF81296">
    <property type="entry name" value="E set domains"/>
    <property type="match status" value="1"/>
</dbReference>
<proteinExistence type="predicted"/>
<dbReference type="Gene3D" id="2.60.40.10">
    <property type="entry name" value="Immunoglobulins"/>
    <property type="match status" value="1"/>
</dbReference>
<dbReference type="InterPro" id="IPR031345">
    <property type="entry name" value="T9SS_Plug_N"/>
</dbReference>
<dbReference type="RefSeq" id="WP_157566701.1">
    <property type="nucleotide sequence ID" value="NZ_WPIK01000008.1"/>
</dbReference>
<organism evidence="3 4">
    <name type="scientific">Mucilaginibacter arboris</name>
    <dbReference type="NCBI Taxonomy" id="2682090"/>
    <lineage>
        <taxon>Bacteria</taxon>
        <taxon>Pseudomonadati</taxon>
        <taxon>Bacteroidota</taxon>
        <taxon>Sphingobacteriia</taxon>
        <taxon>Sphingobacteriales</taxon>
        <taxon>Sphingobacteriaceae</taxon>
        <taxon>Mucilaginibacter</taxon>
    </lineage>
</organism>
<evidence type="ECO:0000313" key="3">
    <source>
        <dbReference type="EMBL" id="MVN21927.1"/>
    </source>
</evidence>
<evidence type="ECO:0000259" key="2">
    <source>
        <dbReference type="Pfam" id="PF17116"/>
    </source>
</evidence>
<name>A0A7K1SXG5_9SPHI</name>
<comment type="caution">
    <text evidence="3">The sequence shown here is derived from an EMBL/GenBank/DDBJ whole genome shotgun (WGS) entry which is preliminary data.</text>
</comment>
<keyword evidence="4" id="KW-1185">Reference proteome</keyword>
<protein>
    <submittedName>
        <fullName evidence="3">DUF5103 domain-containing protein</fullName>
    </submittedName>
</protein>
<feature type="chain" id="PRO_5029802500" evidence="1">
    <location>
        <begin position="19"/>
        <end position="420"/>
    </location>
</feature>
<sequence length="420" mass="48613">MKFKLLLILLLSCKILQAQIKYQNEVYQSNIKTVQLYNSTQESSFPIIGLHTNDVLLLGFDDLNGGTKTYNYTIEHCDADWRPSGLSPSEYLQSFTEDRIMDYRYSFNTKQKYTHYQLKLPNYNIIPKLSGNYLLKVYPEGNPSEPILTRRFYVVDNKAGLAAGIIPSNNVVNRSANQKINFSVNISALSVQNPYAEIRTIILQNGRNDVSTINTNPQFVQGGILQFNDFQTNDFAGGNEFRRFDLRTLLAGGEHINRIYRDTANTVMLMNDKPLTQTAYTFQYDNDGKFFILNTDGRDPRTDADYAHVYFNLNYSPPNLNDAVFITGKFNDWRLDESSKMNYDASRGNFYTDLYLKQGIYDYHYVLKQNQEIDQTSIDGSHFETENDYQFLVYFRRTGSRYEELVGYQLINTTKGNSFR</sequence>
<reference evidence="3 4" key="1">
    <citation type="submission" date="2019-12" db="EMBL/GenBank/DDBJ databases">
        <title>Mucilaginibacter sp. HMF7410 genome sequencing and assembly.</title>
        <authorList>
            <person name="Kang H."/>
            <person name="Cha I."/>
            <person name="Kim H."/>
            <person name="Joh K."/>
        </authorList>
    </citation>
    <scope>NUCLEOTIDE SEQUENCE [LARGE SCALE GENOMIC DNA]</scope>
    <source>
        <strain evidence="3 4">HMF7410</strain>
    </source>
</reference>
<feature type="signal peptide" evidence="1">
    <location>
        <begin position="1"/>
        <end position="18"/>
    </location>
</feature>
<dbReference type="InterPro" id="IPR014756">
    <property type="entry name" value="Ig_E-set"/>
</dbReference>
<dbReference type="Proteomes" id="UP000462014">
    <property type="component" value="Unassembled WGS sequence"/>
</dbReference>
<dbReference type="InterPro" id="IPR013783">
    <property type="entry name" value="Ig-like_fold"/>
</dbReference>
<dbReference type="EMBL" id="WPIK01000008">
    <property type="protein sequence ID" value="MVN21927.1"/>
    <property type="molecule type" value="Genomic_DNA"/>
</dbReference>
<dbReference type="AlphaFoldDB" id="A0A7K1SXG5"/>
<evidence type="ECO:0000313" key="4">
    <source>
        <dbReference type="Proteomes" id="UP000462014"/>
    </source>
</evidence>
<dbReference type="Pfam" id="PF17116">
    <property type="entry name" value="T9SS_plug_1st"/>
    <property type="match status" value="1"/>
</dbReference>
<evidence type="ECO:0000256" key="1">
    <source>
        <dbReference type="SAM" id="SignalP"/>
    </source>
</evidence>